<organism evidence="4 5">
    <name type="scientific">Rotaria sordida</name>
    <dbReference type="NCBI Taxonomy" id="392033"/>
    <lineage>
        <taxon>Eukaryota</taxon>
        <taxon>Metazoa</taxon>
        <taxon>Spiralia</taxon>
        <taxon>Gnathifera</taxon>
        <taxon>Rotifera</taxon>
        <taxon>Eurotatoria</taxon>
        <taxon>Bdelloidea</taxon>
        <taxon>Philodinida</taxon>
        <taxon>Philodinidae</taxon>
        <taxon>Rotaria</taxon>
    </lineage>
</organism>
<dbReference type="Proteomes" id="UP000663882">
    <property type="component" value="Unassembled WGS sequence"/>
</dbReference>
<dbReference type="SMART" id="SM00028">
    <property type="entry name" value="TPR"/>
    <property type="match status" value="5"/>
</dbReference>
<gene>
    <name evidence="4" type="ORF">RFH988_LOCUS26576</name>
</gene>
<protein>
    <submittedName>
        <fullName evidence="4">Uncharacterized protein</fullName>
    </submittedName>
</protein>
<accession>A0A814Z7G7</accession>
<feature type="repeat" description="TPR" evidence="3">
    <location>
        <begin position="503"/>
        <end position="536"/>
    </location>
</feature>
<feature type="repeat" description="TPR" evidence="3">
    <location>
        <begin position="424"/>
        <end position="457"/>
    </location>
</feature>
<feature type="repeat" description="TPR" evidence="3">
    <location>
        <begin position="461"/>
        <end position="494"/>
    </location>
</feature>
<name>A0A814Z7G7_9BILA</name>
<evidence type="ECO:0000256" key="1">
    <source>
        <dbReference type="ARBA" id="ARBA00022737"/>
    </source>
</evidence>
<proteinExistence type="predicted"/>
<dbReference type="Gene3D" id="1.25.40.10">
    <property type="entry name" value="Tetratricopeptide repeat domain"/>
    <property type="match status" value="2"/>
</dbReference>
<dbReference type="PANTHER" id="PTHR45641:SF19">
    <property type="entry name" value="NEPHROCYSTIN-3"/>
    <property type="match status" value="1"/>
</dbReference>
<evidence type="ECO:0000313" key="5">
    <source>
        <dbReference type="Proteomes" id="UP000663882"/>
    </source>
</evidence>
<evidence type="ECO:0000313" key="4">
    <source>
        <dbReference type="EMBL" id="CAF1239080.1"/>
    </source>
</evidence>
<dbReference type="AlphaFoldDB" id="A0A814Z7G7"/>
<dbReference type="Pfam" id="PF13424">
    <property type="entry name" value="TPR_12"/>
    <property type="match status" value="2"/>
</dbReference>
<keyword evidence="2 3" id="KW-0802">TPR repeat</keyword>
<comment type="caution">
    <text evidence="4">The sequence shown here is derived from an EMBL/GenBank/DDBJ whole genome shotgun (WGS) entry which is preliminary data.</text>
</comment>
<dbReference type="SUPFAM" id="SSF48452">
    <property type="entry name" value="TPR-like"/>
    <property type="match status" value="2"/>
</dbReference>
<reference evidence="4" key="1">
    <citation type="submission" date="2021-02" db="EMBL/GenBank/DDBJ databases">
        <authorList>
            <person name="Nowell W R."/>
        </authorList>
    </citation>
    <scope>NUCLEOTIDE SEQUENCE</scope>
</reference>
<keyword evidence="1" id="KW-0677">Repeat</keyword>
<dbReference type="PROSITE" id="PS50005">
    <property type="entry name" value="TPR"/>
    <property type="match status" value="3"/>
</dbReference>
<dbReference type="PANTHER" id="PTHR45641">
    <property type="entry name" value="TETRATRICOPEPTIDE REPEAT PROTEIN (AFU_ORTHOLOGUE AFUA_6G03870)"/>
    <property type="match status" value="1"/>
</dbReference>
<dbReference type="OrthoDB" id="5986190at2759"/>
<dbReference type="InterPro" id="IPR011990">
    <property type="entry name" value="TPR-like_helical_dom_sf"/>
</dbReference>
<dbReference type="InterPro" id="IPR019734">
    <property type="entry name" value="TPR_rpt"/>
</dbReference>
<sequence>MSSSNNPNLELITLIWLDNMVDATQGNREIQDKLRSIVNYLRTFDNCKQCEDYIRSTIDDKQDKIILIVSGRLGQDIIEHIHDLKQVISIFVYCFDKEKNELWAKKYKKVRSVIVELNDLLKEIDIDCKSDEQKLNESIELKIHNDEIILLLLQINSSLIDKKYLLNICLKFYENNISELENIREFEHLYSSLNALEWFFNETFLYRLLIKSLHIFNIEILFLLRFFLQDIDQQLRNCTIVSERVYRGQLMTIDQIDFIQQSINDKYFRFNSFIIAHRNPEQVFKSLQNSSNTNDLHRVLFDIDSNQIGKQYKQYIIFPITTYFRIVSIHFEQRIWIVKIIVFNSNKSIEKKDKNPFQLAHLLRHIGQLDQSEKLFYLLLNQYPLLNSQSYDGLGRIAQDKGLYDVSLNFYLKSLEIVPFKNRAHCLNNIGCAYDYLEQYDNALQYYSEALSLMKDDINQAMCLSNMGITYAKNDNYQQALGCFEQSLSIRDKTLSKNHPDIGISHTNLGVAYSSIGEFDIALNHFNLALKSFSSNNSDIYRAIVYQNMAKIFQEKNQFDQALKFYKNAENIFRLCRPIDHPNLLHVKKQINQLKQQQQQYQICL</sequence>
<evidence type="ECO:0000256" key="3">
    <source>
        <dbReference type="PROSITE-ProRule" id="PRU00339"/>
    </source>
</evidence>
<evidence type="ECO:0000256" key="2">
    <source>
        <dbReference type="ARBA" id="ARBA00022803"/>
    </source>
</evidence>
<dbReference type="EMBL" id="CAJNOO010002132">
    <property type="protein sequence ID" value="CAF1239080.1"/>
    <property type="molecule type" value="Genomic_DNA"/>
</dbReference>